<dbReference type="PANTHER" id="PTHR12406:SF7">
    <property type="entry name" value="PATATIN-LIKE PHOSPHOLIPASE DOMAIN-CONTAINING PROTEIN 4"/>
    <property type="match status" value="1"/>
</dbReference>
<dbReference type="InterPro" id="IPR016035">
    <property type="entry name" value="Acyl_Trfase/lysoPLipase"/>
</dbReference>
<organism evidence="1 2">
    <name type="scientific">Babesia duncani</name>
    <dbReference type="NCBI Taxonomy" id="323732"/>
    <lineage>
        <taxon>Eukaryota</taxon>
        <taxon>Sar</taxon>
        <taxon>Alveolata</taxon>
        <taxon>Apicomplexa</taxon>
        <taxon>Aconoidasida</taxon>
        <taxon>Piroplasmida</taxon>
        <taxon>Babesiidae</taxon>
        <taxon>Babesia</taxon>
    </lineage>
</organism>
<dbReference type="GO" id="GO:0016740">
    <property type="term" value="F:transferase activity"/>
    <property type="evidence" value="ECO:0007669"/>
    <property type="project" value="UniProtKB-KW"/>
</dbReference>
<dbReference type="PANTHER" id="PTHR12406">
    <property type="entry name" value="CALCIUM-INDEPENDENT PHOSPHOLIPASE A2 IPLA2 -RELATED"/>
    <property type="match status" value="1"/>
</dbReference>
<dbReference type="RefSeq" id="XP_067803123.1">
    <property type="nucleotide sequence ID" value="XM_067946559.1"/>
</dbReference>
<gene>
    <name evidence="1" type="ORF">BdWA1_001523</name>
</gene>
<name>A0AAD9PKL1_9APIC</name>
<dbReference type="InterPro" id="IPR033562">
    <property type="entry name" value="PLPL"/>
</dbReference>
<proteinExistence type="predicted"/>
<keyword evidence="1" id="KW-0378">Hydrolase</keyword>
<protein>
    <submittedName>
        <fullName evidence="1">Bifunctional Patatin-like phospholipase domain-containing protein/Acyl transferase-acyl hydrolase-lysophospholipase</fullName>
    </submittedName>
</protein>
<dbReference type="GO" id="GO:0004806">
    <property type="term" value="F:triacylglycerol lipase activity"/>
    <property type="evidence" value="ECO:0007669"/>
    <property type="project" value="TreeGrafter"/>
</dbReference>
<keyword evidence="2" id="KW-1185">Reference proteome</keyword>
<dbReference type="Proteomes" id="UP001214638">
    <property type="component" value="Unassembled WGS sequence"/>
</dbReference>
<comment type="caution">
    <text evidence="1">The sequence shown here is derived from an EMBL/GenBank/DDBJ whole genome shotgun (WGS) entry which is preliminary data.</text>
</comment>
<evidence type="ECO:0000313" key="1">
    <source>
        <dbReference type="EMBL" id="KAK2196281.1"/>
    </source>
</evidence>
<dbReference type="GO" id="GO:0055088">
    <property type="term" value="P:lipid homeostasis"/>
    <property type="evidence" value="ECO:0007669"/>
    <property type="project" value="TreeGrafter"/>
</dbReference>
<dbReference type="GO" id="GO:0019433">
    <property type="term" value="P:triglyceride catabolic process"/>
    <property type="evidence" value="ECO:0007669"/>
    <property type="project" value="TreeGrafter"/>
</dbReference>
<dbReference type="SUPFAM" id="SSF52151">
    <property type="entry name" value="FabD/lysophospholipase-like"/>
    <property type="match status" value="1"/>
</dbReference>
<dbReference type="GO" id="GO:0005737">
    <property type="term" value="C:cytoplasm"/>
    <property type="evidence" value="ECO:0007669"/>
    <property type="project" value="TreeGrafter"/>
</dbReference>
<sequence length="875" mass="100223">MVRTQSSNPLLTFQSKCLDKSTSFHRQIKECMSHLTERIKLGEATDLRRDSDDTFNVFHGPKINLEPLDIDSERFSKGLKYFDSEKLKEHLQTCGLNVTPQDAYNHNYHLRRGLIWLNQIHAFNQSHRVLSSEPFRCQVIDMQVIEPAIRNHVAFDPFKCNFQIKMQPLANYQGYNNANYPSFRLLYMDLINCVNSVLLNLQNPNLQSHLERLIESGKLMDLFLAQPDAHKEYIVDILRDYESMGLIEIYKVSENVLDTFTNGYIVNVSQLPDQTQKNVNLGWCFSPCGFLVPYHLGILTFLCDYNIINMTVPLVGGSAGALAVAGAVTVSDYFTMFKQTEVLHKDAIVNGTRYRLDEMVTSHLNEHLPLDAHEDINNRIGTVTITWSSRKWFGFKGHFDSKFENWQELRDALRVSCNIPRFSTKEDIIFKGLKGYDGQFASKLSDMGCVSTCALRTIFVAPFPYFPSKVRGQDFKNDILNPLIDGRDCQFVHYILVKSLLRTLWERKLKLQANGETDKWVQEVNLYLDAYAKLQGMILPANSKCSCGSLSLKNPALNSADSKSSLPVEILELDTWHLFYSVVAAELVLKQTKGVVSAKNLAVPKPNVNALERLVKFKCKRIFGRYYCLTSPYTLADWLKGELEKSNLDLGTLEAQTLKKVAISCQDGSKFGSTEIVQSAKDQKQTELQMLKQMLHCLLPPPSLTYSFTEFPYLLQSCHDPINNFKMAINSSHITDVRHLFDIGKTDGFRWLISEYISLENWLYFRIKQLEAAEGGSLKRKHSFFKKTQTTEEDMAKIPLIDKENCLVHKQHKAINEITSLMNLKDVFESLRGNHISSSTLFKLQNRIVRQAITCNILPCRFTHILTLKHYWIPS</sequence>
<keyword evidence="1" id="KW-0808">Transferase</keyword>
<accession>A0AAD9PKL1</accession>
<dbReference type="GO" id="GO:0005811">
    <property type="term" value="C:lipid droplet"/>
    <property type="evidence" value="ECO:0007669"/>
    <property type="project" value="TreeGrafter"/>
</dbReference>
<dbReference type="EMBL" id="JALLKP010000002">
    <property type="protein sequence ID" value="KAK2196281.1"/>
    <property type="molecule type" value="Genomic_DNA"/>
</dbReference>
<reference evidence="1" key="1">
    <citation type="journal article" date="2023" name="Nat. Microbiol.">
        <title>Babesia duncani multi-omics identifies virulence factors and drug targets.</title>
        <authorList>
            <person name="Singh P."/>
            <person name="Lonardi S."/>
            <person name="Liang Q."/>
            <person name="Vydyam P."/>
            <person name="Khabirova E."/>
            <person name="Fang T."/>
            <person name="Gihaz S."/>
            <person name="Thekkiniath J."/>
            <person name="Munshi M."/>
            <person name="Abel S."/>
            <person name="Ciampossin L."/>
            <person name="Batugedara G."/>
            <person name="Gupta M."/>
            <person name="Lu X.M."/>
            <person name="Lenz T."/>
            <person name="Chakravarty S."/>
            <person name="Cornillot E."/>
            <person name="Hu Y."/>
            <person name="Ma W."/>
            <person name="Gonzalez L.M."/>
            <person name="Sanchez S."/>
            <person name="Estrada K."/>
            <person name="Sanchez-Flores A."/>
            <person name="Montero E."/>
            <person name="Harb O.S."/>
            <person name="Le Roch K.G."/>
            <person name="Mamoun C.B."/>
        </authorList>
    </citation>
    <scope>NUCLEOTIDE SEQUENCE</scope>
    <source>
        <strain evidence="1">WA1</strain>
    </source>
</reference>
<evidence type="ECO:0000313" key="2">
    <source>
        <dbReference type="Proteomes" id="UP001214638"/>
    </source>
</evidence>
<dbReference type="GeneID" id="94335821"/>
<dbReference type="AlphaFoldDB" id="A0AAD9PKL1"/>
<dbReference type="KEGG" id="bdw:94335821"/>
<dbReference type="GO" id="GO:0016020">
    <property type="term" value="C:membrane"/>
    <property type="evidence" value="ECO:0007669"/>
    <property type="project" value="TreeGrafter"/>
</dbReference>